<sequence>MIKHHIGESTRAPGRREYQQFEESEEAPFKEAGGYEGMYDFAEPAFQTQYALSQPNIAIEEETEEEAEELTKLGQNNNGKQKLAPLKKKL</sequence>
<feature type="region of interest" description="Disordered" evidence="1">
    <location>
        <begin position="1"/>
        <end position="30"/>
    </location>
</feature>
<protein>
    <submittedName>
        <fullName evidence="2">Uncharacterized protein</fullName>
    </submittedName>
</protein>
<evidence type="ECO:0000256" key="1">
    <source>
        <dbReference type="SAM" id="MobiDB-lite"/>
    </source>
</evidence>
<dbReference type="EMBL" id="CM007390">
    <property type="protein sequence ID" value="ONK56492.1"/>
    <property type="molecule type" value="Genomic_DNA"/>
</dbReference>
<proteinExistence type="predicted"/>
<feature type="compositionally biased region" description="Basic and acidic residues" evidence="1">
    <location>
        <begin position="1"/>
        <end position="19"/>
    </location>
</feature>
<organism evidence="2 3">
    <name type="scientific">Asparagus officinalis</name>
    <name type="common">Garden asparagus</name>
    <dbReference type="NCBI Taxonomy" id="4686"/>
    <lineage>
        <taxon>Eukaryota</taxon>
        <taxon>Viridiplantae</taxon>
        <taxon>Streptophyta</taxon>
        <taxon>Embryophyta</taxon>
        <taxon>Tracheophyta</taxon>
        <taxon>Spermatophyta</taxon>
        <taxon>Magnoliopsida</taxon>
        <taxon>Liliopsida</taxon>
        <taxon>Asparagales</taxon>
        <taxon>Asparagaceae</taxon>
        <taxon>Asparagoideae</taxon>
        <taxon>Asparagus</taxon>
    </lineage>
</organism>
<dbReference type="AlphaFoldDB" id="A0A5P1E1K3"/>
<name>A0A5P1E1K3_ASPOF</name>
<accession>A0A5P1E1K3</accession>
<reference evidence="3" key="1">
    <citation type="journal article" date="2017" name="Nat. Commun.">
        <title>The asparagus genome sheds light on the origin and evolution of a young Y chromosome.</title>
        <authorList>
            <person name="Harkess A."/>
            <person name="Zhou J."/>
            <person name="Xu C."/>
            <person name="Bowers J.E."/>
            <person name="Van der Hulst R."/>
            <person name="Ayyampalayam S."/>
            <person name="Mercati F."/>
            <person name="Riccardi P."/>
            <person name="McKain M.R."/>
            <person name="Kakrana A."/>
            <person name="Tang H."/>
            <person name="Ray J."/>
            <person name="Groenendijk J."/>
            <person name="Arikit S."/>
            <person name="Mathioni S.M."/>
            <person name="Nakano M."/>
            <person name="Shan H."/>
            <person name="Telgmann-Rauber A."/>
            <person name="Kanno A."/>
            <person name="Yue Z."/>
            <person name="Chen H."/>
            <person name="Li W."/>
            <person name="Chen Y."/>
            <person name="Xu X."/>
            <person name="Zhang Y."/>
            <person name="Luo S."/>
            <person name="Chen H."/>
            <person name="Gao J."/>
            <person name="Mao Z."/>
            <person name="Pires J.C."/>
            <person name="Luo M."/>
            <person name="Kudrna D."/>
            <person name="Wing R.A."/>
            <person name="Meyers B.C."/>
            <person name="Yi K."/>
            <person name="Kong H."/>
            <person name="Lavrijsen P."/>
            <person name="Sunseri F."/>
            <person name="Falavigna A."/>
            <person name="Ye Y."/>
            <person name="Leebens-Mack J.H."/>
            <person name="Chen G."/>
        </authorList>
    </citation>
    <scope>NUCLEOTIDE SEQUENCE [LARGE SCALE GENOMIC DNA]</scope>
    <source>
        <strain evidence="3">cv. DH0086</strain>
    </source>
</reference>
<gene>
    <name evidence="2" type="ORF">A4U43_C10F9310</name>
</gene>
<evidence type="ECO:0000313" key="3">
    <source>
        <dbReference type="Proteomes" id="UP000243459"/>
    </source>
</evidence>
<dbReference type="Proteomes" id="UP000243459">
    <property type="component" value="Chromosome 10"/>
</dbReference>
<dbReference type="Gramene" id="ONK56492">
    <property type="protein sequence ID" value="ONK56492"/>
    <property type="gene ID" value="A4U43_C10F9310"/>
</dbReference>
<evidence type="ECO:0000313" key="2">
    <source>
        <dbReference type="EMBL" id="ONK56492.1"/>
    </source>
</evidence>
<keyword evidence="3" id="KW-1185">Reference proteome</keyword>
<feature type="region of interest" description="Disordered" evidence="1">
    <location>
        <begin position="62"/>
        <end position="90"/>
    </location>
</feature>